<dbReference type="PANTHER" id="PTHR10048:SF22">
    <property type="entry name" value="PHOSPHATIDYLINOSITOL 4-KINASE BETA"/>
    <property type="match status" value="1"/>
</dbReference>
<dbReference type="RefSeq" id="XP_055872442.1">
    <property type="nucleotide sequence ID" value="XM_056016467.1"/>
</dbReference>
<dbReference type="PANTHER" id="PTHR10048">
    <property type="entry name" value="PHOSPHATIDYLINOSITOL KINASE"/>
    <property type="match status" value="1"/>
</dbReference>
<keyword evidence="3" id="KW-0808">Transferase</keyword>
<accession>A0A9W2ZBU5</accession>
<dbReference type="CDD" id="cd05168">
    <property type="entry name" value="PI4Kc_III_beta"/>
    <property type="match status" value="1"/>
</dbReference>
<dbReference type="Pfam" id="PF21245">
    <property type="entry name" value="PI4KB-PIK1_PIK"/>
    <property type="match status" value="1"/>
</dbReference>
<organism evidence="11 14">
    <name type="scientific">Biomphalaria glabrata</name>
    <name type="common">Bloodfluke planorb</name>
    <name type="synonym">Freshwater snail</name>
    <dbReference type="NCBI Taxonomy" id="6526"/>
    <lineage>
        <taxon>Eukaryota</taxon>
        <taxon>Metazoa</taxon>
        <taxon>Spiralia</taxon>
        <taxon>Lophotrochozoa</taxon>
        <taxon>Mollusca</taxon>
        <taxon>Gastropoda</taxon>
        <taxon>Heterobranchia</taxon>
        <taxon>Euthyneura</taxon>
        <taxon>Panpulmonata</taxon>
        <taxon>Hygrophila</taxon>
        <taxon>Lymnaeoidea</taxon>
        <taxon>Planorbidae</taxon>
        <taxon>Biomphalaria</taxon>
    </lineage>
</organism>
<dbReference type="OMA" id="HKLANCN"/>
<dbReference type="GO" id="GO:0048015">
    <property type="term" value="P:phosphatidylinositol-mediated signaling"/>
    <property type="evidence" value="ECO:0007669"/>
    <property type="project" value="TreeGrafter"/>
</dbReference>
<evidence type="ECO:0000259" key="9">
    <source>
        <dbReference type="PROSITE" id="PS50290"/>
    </source>
</evidence>
<dbReference type="Pfam" id="PF00454">
    <property type="entry name" value="PI3_PI4_kinase"/>
    <property type="match status" value="1"/>
</dbReference>
<name>A0A9W2ZBU5_BIOGL</name>
<dbReference type="PROSITE" id="PS00915">
    <property type="entry name" value="PI3_4_KINASE_1"/>
    <property type="match status" value="1"/>
</dbReference>
<evidence type="ECO:0000256" key="3">
    <source>
        <dbReference type="ARBA" id="ARBA00022679"/>
    </source>
</evidence>
<evidence type="ECO:0000256" key="8">
    <source>
        <dbReference type="SAM" id="MobiDB-lite"/>
    </source>
</evidence>
<dbReference type="InterPro" id="IPR057754">
    <property type="entry name" value="PI4-kinase_beta/PIK1_cat"/>
</dbReference>
<proteinExistence type="predicted"/>
<comment type="catalytic activity">
    <reaction evidence="5">
        <text>a 1,2-diacyl-sn-glycero-3-phospho-(1D-myo-inositol) + ATP = a 1,2-diacyl-sn-glycero-3-phospho-(1D-myo-inositol 4-phosphate) + ADP + H(+)</text>
        <dbReference type="Rhea" id="RHEA:19877"/>
        <dbReference type="ChEBI" id="CHEBI:15378"/>
        <dbReference type="ChEBI" id="CHEBI:30616"/>
        <dbReference type="ChEBI" id="CHEBI:57880"/>
        <dbReference type="ChEBI" id="CHEBI:58178"/>
        <dbReference type="ChEBI" id="CHEBI:456216"/>
        <dbReference type="EC" id="2.7.1.67"/>
    </reaction>
    <physiologicalReaction direction="left-to-right" evidence="5">
        <dbReference type="Rhea" id="RHEA:19878"/>
    </physiologicalReaction>
</comment>
<dbReference type="RefSeq" id="XP_055872444.1">
    <property type="nucleotide sequence ID" value="XM_056016469.1"/>
</dbReference>
<dbReference type="GO" id="GO:0004430">
    <property type="term" value="F:1-phosphatidylinositol 4-kinase activity"/>
    <property type="evidence" value="ECO:0007669"/>
    <property type="project" value="UniProtKB-EC"/>
</dbReference>
<keyword evidence="4" id="KW-0418">Kinase</keyword>
<dbReference type="PROSITE" id="PS00916">
    <property type="entry name" value="PI3_4_KINASE_2"/>
    <property type="match status" value="1"/>
</dbReference>
<dbReference type="SUPFAM" id="SSF56112">
    <property type="entry name" value="Protein kinase-like (PK-like)"/>
    <property type="match status" value="1"/>
</dbReference>
<dbReference type="RefSeq" id="XP_055872441.1">
    <property type="nucleotide sequence ID" value="XM_056016466.1"/>
</dbReference>
<dbReference type="InterPro" id="IPR001263">
    <property type="entry name" value="PI3K_accessory_dom"/>
</dbReference>
<dbReference type="RefSeq" id="XP_055872443.1">
    <property type="nucleotide sequence ID" value="XM_056016468.1"/>
</dbReference>
<dbReference type="InterPro" id="IPR015433">
    <property type="entry name" value="PI3/4_kinase"/>
</dbReference>
<dbReference type="OrthoDB" id="10264149at2759"/>
<comment type="subcellular location">
    <subcellularLocation>
        <location evidence="1">Mitochondrion outer membrane</location>
        <topology evidence="1">Peripheral membrane protein</topology>
    </subcellularLocation>
    <subcellularLocation>
        <location evidence="6">Rough endoplasmic reticulum membrane</location>
        <topology evidence="6">Peripheral membrane protein</topology>
    </subcellularLocation>
</comment>
<dbReference type="EC" id="2.7.1.67" evidence="2"/>
<gene>
    <name evidence="12 13 14 15" type="primary">LOC106051947</name>
</gene>
<evidence type="ECO:0000256" key="5">
    <source>
        <dbReference type="ARBA" id="ARBA00036767"/>
    </source>
</evidence>
<evidence type="ECO:0000313" key="11">
    <source>
        <dbReference type="Proteomes" id="UP001165740"/>
    </source>
</evidence>
<feature type="domain" description="PI3K/PI4K catalytic" evidence="9">
    <location>
        <begin position="791"/>
        <end position="1059"/>
    </location>
</feature>
<dbReference type="GO" id="GO:0005741">
    <property type="term" value="C:mitochondrial outer membrane"/>
    <property type="evidence" value="ECO:0007669"/>
    <property type="project" value="UniProtKB-SubCell"/>
</dbReference>
<dbReference type="Gene3D" id="1.10.1070.11">
    <property type="entry name" value="Phosphatidylinositol 3-/4-kinase, catalytic domain"/>
    <property type="match status" value="1"/>
</dbReference>
<protein>
    <recommendedName>
        <fullName evidence="7">Phosphatidylinositol 4-kinase beta</fullName>
        <ecNumber evidence="2">2.7.1.67</ecNumber>
    </recommendedName>
</protein>
<sequence>MATDNLHVSCDIQIHSTAKHHGLQHPQQIISAPQQLSIYEPHYLPAGSIKLSPANALFEVNGNYAENPELRMPGQVCQCSTEDGVTFDDNLSPDVLKNDSGLPYVVTDGALRSLSCHKCHSVRPIGTIGADDLHNLVFRKYKGSSGGSFDGSLEKIDEDPVGLSSYPPHMLERSLSYSSVEKTLSQLTSSQLRTNDSCVANCVGGDSVCPSVSAQTCVSSTLPEMSETSSEDVNQQVEELDQSQNASISTSGMKNLMSDKLSLDDLSASSRPLDSKSLCLPLPLRFLKSSGSALLLQKDQSHVDKTLAVVQRNKGRPPPRQSWLLRLFESKMFDMNIAITYLYNSKEPGVQTYIGNRMFSFDDNDVDFYLPQLLNMYIHMHDVAEAIHPYLVHRCRNSIEFSVNCAWLLDAYSADTLKPNWKNSQGIKLRDMILNEQLRPQVQSPTGNAKSPMSQNAPLRYSSPQPLSMAAFNLSGSQTSAALALLSTTPQLSQAVASTVVKKTHQRSRSEATGILIKHSETTPSMAVPSAHVVGDLSTGRAFDNGCQCHLQSEAVFNHLKGRDTNCHCDAPRLLPQEEFIKALLNIGHKLQLLPTKEHRTSQLIAELALLNLNLPARVWLPISHSRNHHIARIPHTQAVVLNSKEKAPFMIYVEVLKCDNTTTSQLPHKILENTLRFTRSEEDLTQLVLQTTAAAATRAEFSVYGSCHDFDDADCWSQEDDDIIALANRCRSSDTISQLSTESSTSADSKDPVVYIAAGDIRRRLSENLAAPKKKFERDPDDPSAAVLKEPWEDKVTRIRESSPYGHLPNWQLMAAIVKVGDDLRQELLVYQVLRRLQMFWIEEHLPLWIKPCKIVVTSRDSGMIEPVLNAVSLHQIKKHSKLSLLDYFIHEFGPITSEEFLTAQKNFVQSCAGYCLVCYLLQLKDRHNGNILLDSDGHIIHIDFGFILSNSPGKNLGFENSPFKLTHEFVEVMGGLGSDMFEYFKILLLQGFVASRKHMDKILPLVEIMQTGSQLPCFNKGISAIRAFKDRFHMSSTEEQLQLIVDGLVEASLHSLTTKLYDNFQYFTNGIL</sequence>
<evidence type="ECO:0000256" key="4">
    <source>
        <dbReference type="ARBA" id="ARBA00022777"/>
    </source>
</evidence>
<reference evidence="12 13" key="1">
    <citation type="submission" date="2025-04" db="UniProtKB">
        <authorList>
            <consortium name="RefSeq"/>
        </authorList>
    </citation>
    <scope>IDENTIFICATION</scope>
</reference>
<dbReference type="PROSITE" id="PS51545">
    <property type="entry name" value="PIK_HELICAL"/>
    <property type="match status" value="1"/>
</dbReference>
<evidence type="ECO:0000256" key="6">
    <source>
        <dbReference type="ARBA" id="ARBA00037860"/>
    </source>
</evidence>
<keyword evidence="11" id="KW-1185">Reference proteome</keyword>
<dbReference type="Proteomes" id="UP001165740">
    <property type="component" value="Chromosome 17"/>
</dbReference>
<evidence type="ECO:0000313" key="12">
    <source>
        <dbReference type="RefSeq" id="XP_055872441.1"/>
    </source>
</evidence>
<dbReference type="InterPro" id="IPR036940">
    <property type="entry name" value="PI3/4_kinase_cat_sf"/>
</dbReference>
<dbReference type="FunFam" id="1.10.1070.11:FF:000004">
    <property type="entry name" value="Phosphatidylinositol 4-kinase, catalytic, beta"/>
    <property type="match status" value="1"/>
</dbReference>
<dbReference type="GeneID" id="106051947"/>
<dbReference type="InterPro" id="IPR011009">
    <property type="entry name" value="Kinase-like_dom_sf"/>
</dbReference>
<evidence type="ECO:0000256" key="1">
    <source>
        <dbReference type="ARBA" id="ARBA00004450"/>
    </source>
</evidence>
<evidence type="ECO:0000256" key="2">
    <source>
        <dbReference type="ARBA" id="ARBA00012169"/>
    </source>
</evidence>
<dbReference type="GO" id="GO:0030867">
    <property type="term" value="C:rough endoplasmic reticulum membrane"/>
    <property type="evidence" value="ECO:0007669"/>
    <property type="project" value="UniProtKB-SubCell"/>
</dbReference>
<evidence type="ECO:0000313" key="14">
    <source>
        <dbReference type="RefSeq" id="XP_055872443.1"/>
    </source>
</evidence>
<evidence type="ECO:0000256" key="7">
    <source>
        <dbReference type="ARBA" id="ARBA00039877"/>
    </source>
</evidence>
<dbReference type="InterPro" id="IPR018936">
    <property type="entry name" value="PI3/4_kinase_CS"/>
</dbReference>
<evidence type="ECO:0000259" key="10">
    <source>
        <dbReference type="PROSITE" id="PS51545"/>
    </source>
</evidence>
<dbReference type="SMART" id="SM00146">
    <property type="entry name" value="PI3Kc"/>
    <property type="match status" value="1"/>
</dbReference>
<dbReference type="GO" id="GO:0046854">
    <property type="term" value="P:phosphatidylinositol phosphate biosynthetic process"/>
    <property type="evidence" value="ECO:0007669"/>
    <property type="project" value="InterPro"/>
</dbReference>
<evidence type="ECO:0000313" key="13">
    <source>
        <dbReference type="RefSeq" id="XP_055872442.1"/>
    </source>
</evidence>
<feature type="domain" description="PIK helical" evidence="10">
    <location>
        <begin position="230"/>
        <end position="435"/>
    </location>
</feature>
<dbReference type="AlphaFoldDB" id="A0A9W2ZBU5"/>
<dbReference type="Gene3D" id="3.30.1010.10">
    <property type="entry name" value="Phosphatidylinositol 3-kinase Catalytic Subunit, Chain A, domain 4"/>
    <property type="match status" value="1"/>
</dbReference>
<feature type="region of interest" description="Disordered" evidence="8">
    <location>
        <begin position="223"/>
        <end position="246"/>
    </location>
</feature>
<dbReference type="InterPro" id="IPR049160">
    <property type="entry name" value="PI4KB-PIK1_PIK"/>
</dbReference>
<dbReference type="InterPro" id="IPR000403">
    <property type="entry name" value="PI3/4_kinase_cat_dom"/>
</dbReference>
<dbReference type="PROSITE" id="PS50290">
    <property type="entry name" value="PI3_4_KINASE_3"/>
    <property type="match status" value="1"/>
</dbReference>
<evidence type="ECO:0000313" key="15">
    <source>
        <dbReference type="RefSeq" id="XP_055872444.1"/>
    </source>
</evidence>